<dbReference type="EMBL" id="KB454533">
    <property type="protein sequence ID" value="EME27366.1"/>
    <property type="molecule type" value="Genomic_DNA"/>
</dbReference>
<dbReference type="Gene3D" id="2.30.18.10">
    <property type="entry name" value="Transcription factor IIA (TFIIA), beta-barrel domain"/>
    <property type="match status" value="1"/>
</dbReference>
<evidence type="ECO:0000256" key="5">
    <source>
        <dbReference type="ARBA" id="ARBA00023242"/>
    </source>
</evidence>
<evidence type="ECO:0000313" key="9">
    <source>
        <dbReference type="EMBL" id="EME27366.1"/>
    </source>
</evidence>
<dbReference type="InterPro" id="IPR009088">
    <property type="entry name" value="TFIIA_b-brl"/>
</dbReference>
<keyword evidence="9" id="KW-0648">Protein biosynthesis</keyword>
<dbReference type="GO" id="GO:0005672">
    <property type="term" value="C:transcription factor TFIIA complex"/>
    <property type="evidence" value="ECO:0007669"/>
    <property type="project" value="InterPro"/>
</dbReference>
<dbReference type="Proteomes" id="UP000030680">
    <property type="component" value="Unassembled WGS sequence"/>
</dbReference>
<accession>M2VVX4</accession>
<keyword evidence="9" id="KW-0396">Initiation factor</keyword>
<gene>
    <name evidence="9" type="ORF">Gasu_50950</name>
</gene>
<evidence type="ECO:0000259" key="7">
    <source>
        <dbReference type="Pfam" id="PF02268"/>
    </source>
</evidence>
<keyword evidence="4 6" id="KW-0804">Transcription</keyword>
<comment type="subcellular location">
    <subcellularLocation>
        <location evidence="1 6">Nucleus</location>
    </subcellularLocation>
</comment>
<evidence type="ECO:0000256" key="1">
    <source>
        <dbReference type="ARBA" id="ARBA00004123"/>
    </source>
</evidence>
<keyword evidence="5 6" id="KW-0539">Nucleus</keyword>
<comment type="function">
    <text evidence="6">TFIIA is a component of the transcription machinery of RNA polymerase II and plays an important role in transcriptional activation.</text>
</comment>
<dbReference type="Gramene" id="EME27366">
    <property type="protein sequence ID" value="EME27366"/>
    <property type="gene ID" value="Gasu_50950"/>
</dbReference>
<dbReference type="Gene3D" id="1.10.287.190">
    <property type="entry name" value="Transcription factor IIA gamma subunit, alpha-helical domain"/>
    <property type="match status" value="1"/>
</dbReference>
<dbReference type="InterPro" id="IPR015871">
    <property type="entry name" value="TFIIA_gsu_C"/>
</dbReference>
<dbReference type="PANTHER" id="PTHR10966">
    <property type="entry name" value="TRANSCRIPTION INITIATION FACTOR IIA SUBUNIT 2"/>
    <property type="match status" value="1"/>
</dbReference>
<evidence type="ECO:0000256" key="4">
    <source>
        <dbReference type="ARBA" id="ARBA00023163"/>
    </source>
</evidence>
<comment type="similarity">
    <text evidence="2 6">Belongs to the TFIIA subunit 2 family.</text>
</comment>
<protein>
    <recommendedName>
        <fullName evidence="6">Transcription initiation factor IIA subunit 2</fullName>
    </recommendedName>
</protein>
<dbReference type="GO" id="GO:0006367">
    <property type="term" value="P:transcription initiation at RNA polymerase II promoter"/>
    <property type="evidence" value="ECO:0007669"/>
    <property type="project" value="InterPro"/>
</dbReference>
<sequence>MTYYQHYRLSTVGICLEEALEELKEKNIFTEAEVDMIRTKFDRAMAECLSSDSVDKQLTLKGSLHHYRFCDNVWQLFVKDAEVKFDKKSEFTYVGPLKVIACDFIKPAIPKAT</sequence>
<evidence type="ECO:0000256" key="2">
    <source>
        <dbReference type="ARBA" id="ARBA00007675"/>
    </source>
</evidence>
<evidence type="ECO:0000259" key="8">
    <source>
        <dbReference type="Pfam" id="PF02751"/>
    </source>
</evidence>
<keyword evidence="3 6" id="KW-0805">Transcription regulation</keyword>
<dbReference type="SUPFAM" id="SSF50784">
    <property type="entry name" value="Transcription factor IIA (TFIIA), beta-barrel domain"/>
    <property type="match status" value="1"/>
</dbReference>
<feature type="domain" description="Transcription initiation factor IIA gamma subunit N-terminal" evidence="7">
    <location>
        <begin position="3"/>
        <end position="49"/>
    </location>
</feature>
<dbReference type="InterPro" id="IPR003194">
    <property type="entry name" value="TFIIA_gsu"/>
</dbReference>
<dbReference type="STRING" id="130081.M2VVX4"/>
<evidence type="ECO:0000256" key="3">
    <source>
        <dbReference type="ARBA" id="ARBA00023015"/>
    </source>
</evidence>
<dbReference type="Pfam" id="PF02751">
    <property type="entry name" value="TFIIA_gamma_C"/>
    <property type="match status" value="1"/>
</dbReference>
<dbReference type="OMA" id="QYYELYR"/>
<name>M2VVX4_GALSU</name>
<dbReference type="GeneID" id="17086281"/>
<dbReference type="InterPro" id="IPR009083">
    <property type="entry name" value="TFIIA_a-hlx"/>
</dbReference>
<feature type="domain" description="Transcription initiation factor IIA gamma subunit C-terminal" evidence="8">
    <location>
        <begin position="61"/>
        <end position="103"/>
    </location>
</feature>
<reference evidence="10" key="1">
    <citation type="journal article" date="2013" name="Science">
        <title>Gene transfer from bacteria and archaea facilitated evolution of an extremophilic eukaryote.</title>
        <authorList>
            <person name="Schonknecht G."/>
            <person name="Chen W.H."/>
            <person name="Ternes C.M."/>
            <person name="Barbier G.G."/>
            <person name="Shrestha R.P."/>
            <person name="Stanke M."/>
            <person name="Brautigam A."/>
            <person name="Baker B.J."/>
            <person name="Banfield J.F."/>
            <person name="Garavito R.M."/>
            <person name="Carr K."/>
            <person name="Wilkerson C."/>
            <person name="Rensing S.A."/>
            <person name="Gagneul D."/>
            <person name="Dickenson N.E."/>
            <person name="Oesterhelt C."/>
            <person name="Lercher M.J."/>
            <person name="Weber A.P."/>
        </authorList>
    </citation>
    <scope>NUCLEOTIDE SEQUENCE [LARGE SCALE GENOMIC DNA]</scope>
    <source>
        <strain evidence="10">074W</strain>
    </source>
</reference>
<keyword evidence="10" id="KW-1185">Reference proteome</keyword>
<dbReference type="PIRSF" id="PIRSF009415">
    <property type="entry name" value="Hum_TFIIA_gamma"/>
    <property type="match status" value="1"/>
</dbReference>
<dbReference type="AlphaFoldDB" id="M2VVX4"/>
<dbReference type="InterPro" id="IPR015872">
    <property type="entry name" value="TFIIA_gsu_N"/>
</dbReference>
<evidence type="ECO:0000256" key="6">
    <source>
        <dbReference type="PIRNR" id="PIRNR009415"/>
    </source>
</evidence>
<proteinExistence type="inferred from homology"/>
<dbReference type="CDD" id="cd10014">
    <property type="entry name" value="TFIIA_gamma_C"/>
    <property type="match status" value="1"/>
</dbReference>
<dbReference type="GO" id="GO:0003743">
    <property type="term" value="F:translation initiation factor activity"/>
    <property type="evidence" value="ECO:0007669"/>
    <property type="project" value="UniProtKB-KW"/>
</dbReference>
<evidence type="ECO:0000313" key="10">
    <source>
        <dbReference type="Proteomes" id="UP000030680"/>
    </source>
</evidence>
<dbReference type="RefSeq" id="XP_005703886.1">
    <property type="nucleotide sequence ID" value="XM_005703829.1"/>
</dbReference>
<dbReference type="Pfam" id="PF02268">
    <property type="entry name" value="TFIIA_gamma_N"/>
    <property type="match status" value="1"/>
</dbReference>
<dbReference type="OrthoDB" id="586585at2759"/>
<organism evidence="9 10">
    <name type="scientific">Galdieria sulphuraria</name>
    <name type="common">Red alga</name>
    <dbReference type="NCBI Taxonomy" id="130081"/>
    <lineage>
        <taxon>Eukaryota</taxon>
        <taxon>Rhodophyta</taxon>
        <taxon>Bangiophyceae</taxon>
        <taxon>Galdieriales</taxon>
        <taxon>Galdieriaceae</taxon>
        <taxon>Galdieria</taxon>
    </lineage>
</organism>
<dbReference type="eggNOG" id="KOG3463">
    <property type="taxonomic scope" value="Eukaryota"/>
</dbReference>
<dbReference type="SUPFAM" id="SSF47396">
    <property type="entry name" value="Transcription factor IIA (TFIIA), alpha-helical domain"/>
    <property type="match status" value="1"/>
</dbReference>
<dbReference type="KEGG" id="gsl:Gasu_50950"/>